<feature type="compositionally biased region" description="Basic and acidic residues" evidence="1">
    <location>
        <begin position="68"/>
        <end position="86"/>
    </location>
</feature>
<accession>A0A8H6J696</accession>
<dbReference type="Proteomes" id="UP000652219">
    <property type="component" value="Unassembled WGS sequence"/>
</dbReference>
<dbReference type="AlphaFoldDB" id="A0A8H6J696"/>
<feature type="region of interest" description="Disordered" evidence="1">
    <location>
        <begin position="60"/>
        <end position="86"/>
    </location>
</feature>
<evidence type="ECO:0000313" key="3">
    <source>
        <dbReference type="Proteomes" id="UP000652219"/>
    </source>
</evidence>
<sequence length="86" mass="9348">MSCDSRTFVFVRHPYWGTACPYSVAHFEEALSNLASVRTVFAQKALLSVKTFSSLAVAAPGTPSTRHWSRDDLPSPDFDVDRGGGA</sequence>
<protein>
    <submittedName>
        <fullName evidence="2">Uncharacterized protein</fullName>
    </submittedName>
</protein>
<name>A0A8H6J696_9PEZI</name>
<evidence type="ECO:0000313" key="2">
    <source>
        <dbReference type="EMBL" id="KAF6807267.1"/>
    </source>
</evidence>
<dbReference type="EMBL" id="WIGN01000141">
    <property type="protein sequence ID" value="KAF6807267.1"/>
    <property type="molecule type" value="Genomic_DNA"/>
</dbReference>
<evidence type="ECO:0000256" key="1">
    <source>
        <dbReference type="SAM" id="MobiDB-lite"/>
    </source>
</evidence>
<reference evidence="2 3" key="1">
    <citation type="journal article" date="2020" name="Phytopathology">
        <title>Genome Sequence Resources of Colletotrichum truncatum, C. plurivorum, C. musicola, and C. sojae: Four Species Pathogenic to Soybean (Glycine max).</title>
        <authorList>
            <person name="Rogerio F."/>
            <person name="Boufleur T.R."/>
            <person name="Ciampi-Guillardi M."/>
            <person name="Sukno S.A."/>
            <person name="Thon M.R."/>
            <person name="Massola Junior N.S."/>
            <person name="Baroncelli R."/>
        </authorList>
    </citation>
    <scope>NUCLEOTIDE SEQUENCE [LARGE SCALE GENOMIC DNA]</scope>
    <source>
        <strain evidence="2 3">LFN0009</strain>
    </source>
</reference>
<comment type="caution">
    <text evidence="2">The sequence shown here is derived from an EMBL/GenBank/DDBJ whole genome shotgun (WGS) entry which is preliminary data.</text>
</comment>
<proteinExistence type="predicted"/>
<keyword evidence="3" id="KW-1185">Reference proteome</keyword>
<gene>
    <name evidence="2" type="ORF">CSOJ01_08305</name>
</gene>
<organism evidence="2 3">
    <name type="scientific">Colletotrichum sojae</name>
    <dbReference type="NCBI Taxonomy" id="2175907"/>
    <lineage>
        <taxon>Eukaryota</taxon>
        <taxon>Fungi</taxon>
        <taxon>Dikarya</taxon>
        <taxon>Ascomycota</taxon>
        <taxon>Pezizomycotina</taxon>
        <taxon>Sordariomycetes</taxon>
        <taxon>Hypocreomycetidae</taxon>
        <taxon>Glomerellales</taxon>
        <taxon>Glomerellaceae</taxon>
        <taxon>Colletotrichum</taxon>
        <taxon>Colletotrichum orchidearum species complex</taxon>
    </lineage>
</organism>